<sequence length="247" mass="27027">MNAIEDWFESQSTTVTAAVLAGGNKALVVRPITLADDAPAPAVLWLHWLGHNRNDCSQFLAEAVALAGRGVISVLPQGTFPWSRRPQGTLEDVVAVTAELERIRTALAYLRAQPAVSPDRIAIVGHDYGAMYALALRDDDVRLVIAAAPDSSWPHWFLKYWPAPAVVDSSYQEEFERFDPLLGAAHLGSRLVLQWAEDDDYVPRYASDLYSCAAPESTARSYPYDHELGDAAVADRLALLRDALGIA</sequence>
<dbReference type="SUPFAM" id="SSF53474">
    <property type="entry name" value="alpha/beta-Hydrolases"/>
    <property type="match status" value="1"/>
</dbReference>
<dbReference type="InterPro" id="IPR029058">
    <property type="entry name" value="AB_hydrolase_fold"/>
</dbReference>
<proteinExistence type="inferred from homology"/>
<accession>A0ABW1LM66</accession>
<dbReference type="RefSeq" id="WP_379156812.1">
    <property type="nucleotide sequence ID" value="NZ_JBHSRJ010000005.1"/>
</dbReference>
<evidence type="ECO:0000313" key="3">
    <source>
        <dbReference type="EMBL" id="MFC6044803.1"/>
    </source>
</evidence>
<dbReference type="EMBL" id="JBHSRJ010000005">
    <property type="protein sequence ID" value="MFC6044803.1"/>
    <property type="molecule type" value="Genomic_DNA"/>
</dbReference>
<dbReference type="Gene3D" id="3.40.50.1820">
    <property type="entry name" value="alpha/beta hydrolase"/>
    <property type="match status" value="1"/>
</dbReference>
<keyword evidence="4" id="KW-1185">Reference proteome</keyword>
<gene>
    <name evidence="3" type="ORF">ACFPYL_17065</name>
</gene>
<comment type="similarity">
    <text evidence="1">Belongs to the AB hydrolase superfamily.</text>
</comment>
<keyword evidence="2 3" id="KW-0378">Hydrolase</keyword>
<evidence type="ECO:0000256" key="2">
    <source>
        <dbReference type="ARBA" id="ARBA00022801"/>
    </source>
</evidence>
<protein>
    <submittedName>
        <fullName evidence="3">Alpha/beta hydrolase family protein</fullName>
        <ecNumber evidence="3">3.4.-.-</ecNumber>
    </submittedName>
</protein>
<evidence type="ECO:0000313" key="4">
    <source>
        <dbReference type="Proteomes" id="UP001596135"/>
    </source>
</evidence>
<dbReference type="Proteomes" id="UP001596135">
    <property type="component" value="Unassembled WGS sequence"/>
</dbReference>
<comment type="caution">
    <text evidence="3">The sequence shown here is derived from an EMBL/GenBank/DDBJ whole genome shotgun (WGS) entry which is preliminary data.</text>
</comment>
<reference evidence="4" key="1">
    <citation type="journal article" date="2019" name="Int. J. Syst. Evol. Microbiol.">
        <title>The Global Catalogue of Microorganisms (GCM) 10K type strain sequencing project: providing services to taxonomists for standard genome sequencing and annotation.</title>
        <authorList>
            <consortium name="The Broad Institute Genomics Platform"/>
            <consortium name="The Broad Institute Genome Sequencing Center for Infectious Disease"/>
            <person name="Wu L."/>
            <person name="Ma J."/>
        </authorList>
    </citation>
    <scope>NUCLEOTIDE SEQUENCE [LARGE SCALE GENOMIC DNA]</scope>
    <source>
        <strain evidence="4">CCUG 54522</strain>
    </source>
</reference>
<dbReference type="GO" id="GO:0016787">
    <property type="term" value="F:hydrolase activity"/>
    <property type="evidence" value="ECO:0007669"/>
    <property type="project" value="UniProtKB-KW"/>
</dbReference>
<dbReference type="EC" id="3.4.-.-" evidence="3"/>
<name>A0ABW1LM66_9ACTN</name>
<organism evidence="3 4">
    <name type="scientific">Nocardioides hankookensis</name>
    <dbReference type="NCBI Taxonomy" id="443157"/>
    <lineage>
        <taxon>Bacteria</taxon>
        <taxon>Bacillati</taxon>
        <taxon>Actinomycetota</taxon>
        <taxon>Actinomycetes</taxon>
        <taxon>Propionibacteriales</taxon>
        <taxon>Nocardioidaceae</taxon>
        <taxon>Nocardioides</taxon>
    </lineage>
</organism>
<dbReference type="PANTHER" id="PTHR22946">
    <property type="entry name" value="DIENELACTONE HYDROLASE DOMAIN-CONTAINING PROTEIN-RELATED"/>
    <property type="match status" value="1"/>
</dbReference>
<dbReference type="InterPro" id="IPR050261">
    <property type="entry name" value="FrsA_esterase"/>
</dbReference>
<evidence type="ECO:0000256" key="1">
    <source>
        <dbReference type="ARBA" id="ARBA00008645"/>
    </source>
</evidence>
<dbReference type="PANTHER" id="PTHR22946:SF9">
    <property type="entry name" value="POLYKETIDE TRANSFERASE AF380"/>
    <property type="match status" value="1"/>
</dbReference>